<reference evidence="3" key="1">
    <citation type="submission" date="2018-05" db="EMBL/GenBank/DDBJ databases">
        <authorList>
            <person name="Lanie J.A."/>
            <person name="Ng W.-L."/>
            <person name="Kazmierczak K.M."/>
            <person name="Andrzejewski T.M."/>
            <person name="Davidsen T.M."/>
            <person name="Wayne K.J."/>
            <person name="Tettelin H."/>
            <person name="Glass J.I."/>
            <person name="Rusch D."/>
            <person name="Podicherti R."/>
            <person name="Tsui H.-C.T."/>
            <person name="Winkler M.E."/>
        </authorList>
    </citation>
    <scope>NUCLEOTIDE SEQUENCE</scope>
</reference>
<dbReference type="GO" id="GO:0016787">
    <property type="term" value="F:hydrolase activity"/>
    <property type="evidence" value="ECO:0007669"/>
    <property type="project" value="UniProtKB-KW"/>
</dbReference>
<feature type="domain" description="Isochorismatase-like" evidence="2">
    <location>
        <begin position="20"/>
        <end position="176"/>
    </location>
</feature>
<dbReference type="Pfam" id="PF00857">
    <property type="entry name" value="Isochorismatase"/>
    <property type="match status" value="1"/>
</dbReference>
<dbReference type="CDD" id="cd00431">
    <property type="entry name" value="cysteine_hydrolases"/>
    <property type="match status" value="1"/>
</dbReference>
<keyword evidence="1" id="KW-0378">Hydrolase</keyword>
<evidence type="ECO:0000256" key="1">
    <source>
        <dbReference type="ARBA" id="ARBA00022801"/>
    </source>
</evidence>
<accession>A0A381ST29</accession>
<dbReference type="Gene3D" id="3.40.50.850">
    <property type="entry name" value="Isochorismatase-like"/>
    <property type="match status" value="1"/>
</dbReference>
<gene>
    <name evidence="3" type="ORF">METZ01_LOCUS59418</name>
</gene>
<dbReference type="SUPFAM" id="SSF52499">
    <property type="entry name" value="Isochorismatase-like hydrolases"/>
    <property type="match status" value="1"/>
</dbReference>
<dbReference type="InterPro" id="IPR050272">
    <property type="entry name" value="Isochorismatase-like_hydrls"/>
</dbReference>
<name>A0A381ST29_9ZZZZ</name>
<protein>
    <recommendedName>
        <fullName evidence="2">Isochorismatase-like domain-containing protein</fullName>
    </recommendedName>
</protein>
<evidence type="ECO:0000259" key="2">
    <source>
        <dbReference type="Pfam" id="PF00857"/>
    </source>
</evidence>
<dbReference type="PANTHER" id="PTHR43540:SF1">
    <property type="entry name" value="ISOCHORISMATASE HYDROLASE"/>
    <property type="match status" value="1"/>
</dbReference>
<sequence length="181" mass="19574">MNPIGAYVMTQSLKIDRDKTAVVIMDFQQRIIANNASEPENVVKQASAVLQGARSAGIPVIYVMHRGGPFAAYAPDVELHEGVPPADGEMVITKTRPGPFSTTNLDVTLRELGRDTIVIMGVSTSGCVLSCTRWAVDVNYKFIVVSDGCSDGDPEVHRVLTEKVYPRMGTVVNAQELLNAI</sequence>
<evidence type="ECO:0000313" key="3">
    <source>
        <dbReference type="EMBL" id="SVA06564.1"/>
    </source>
</evidence>
<dbReference type="InterPro" id="IPR000868">
    <property type="entry name" value="Isochorismatase-like_dom"/>
</dbReference>
<dbReference type="PANTHER" id="PTHR43540">
    <property type="entry name" value="PEROXYUREIDOACRYLATE/UREIDOACRYLATE AMIDOHYDROLASE-RELATED"/>
    <property type="match status" value="1"/>
</dbReference>
<dbReference type="EMBL" id="UINC01003466">
    <property type="protein sequence ID" value="SVA06564.1"/>
    <property type="molecule type" value="Genomic_DNA"/>
</dbReference>
<dbReference type="InterPro" id="IPR036380">
    <property type="entry name" value="Isochorismatase-like_sf"/>
</dbReference>
<proteinExistence type="predicted"/>
<organism evidence="3">
    <name type="scientific">marine metagenome</name>
    <dbReference type="NCBI Taxonomy" id="408172"/>
    <lineage>
        <taxon>unclassified sequences</taxon>
        <taxon>metagenomes</taxon>
        <taxon>ecological metagenomes</taxon>
    </lineage>
</organism>
<dbReference type="AlphaFoldDB" id="A0A381ST29"/>